<evidence type="ECO:0000313" key="1">
    <source>
        <dbReference type="EMBL" id="KAG9342868.1"/>
    </source>
</evidence>
<dbReference type="EMBL" id="JAFBMS010000025">
    <property type="protein sequence ID" value="KAG9342868.1"/>
    <property type="molecule type" value="Genomic_DNA"/>
</dbReference>
<accession>A0A8T2NZN5</accession>
<keyword evidence="2" id="KW-1185">Reference proteome</keyword>
<sequence>MTVKMPSSTGACLPLYDPVPVPAAISQVLLRVTATAANKNLRALFWTVYGMCLPIDFVFPTRTVCCLLCHCLKSLVAVFTGAQDACWVTSLFPSGGVAVALAFVRAGDSNASRTSTFNEVERPASSAGGVLATTVLHA</sequence>
<dbReference type="AlphaFoldDB" id="A0A8T2NZN5"/>
<organism evidence="1 2">
    <name type="scientific">Albula glossodonta</name>
    <name type="common">roundjaw bonefish</name>
    <dbReference type="NCBI Taxonomy" id="121402"/>
    <lineage>
        <taxon>Eukaryota</taxon>
        <taxon>Metazoa</taxon>
        <taxon>Chordata</taxon>
        <taxon>Craniata</taxon>
        <taxon>Vertebrata</taxon>
        <taxon>Euteleostomi</taxon>
        <taxon>Actinopterygii</taxon>
        <taxon>Neopterygii</taxon>
        <taxon>Teleostei</taxon>
        <taxon>Albuliformes</taxon>
        <taxon>Albulidae</taxon>
        <taxon>Albula</taxon>
    </lineage>
</organism>
<evidence type="ECO:0000313" key="2">
    <source>
        <dbReference type="Proteomes" id="UP000824540"/>
    </source>
</evidence>
<gene>
    <name evidence="1" type="ORF">JZ751_015084</name>
</gene>
<dbReference type="Proteomes" id="UP000824540">
    <property type="component" value="Unassembled WGS sequence"/>
</dbReference>
<protein>
    <submittedName>
        <fullName evidence="1">Uncharacterized protein</fullName>
    </submittedName>
</protein>
<proteinExistence type="predicted"/>
<name>A0A8T2NZN5_9TELE</name>
<comment type="caution">
    <text evidence="1">The sequence shown here is derived from an EMBL/GenBank/DDBJ whole genome shotgun (WGS) entry which is preliminary data.</text>
</comment>
<reference evidence="1" key="1">
    <citation type="thesis" date="2021" institute="BYU ScholarsArchive" country="Provo, UT, USA">
        <title>Applications of and Algorithms for Genome Assembly and Genomic Analyses with an Emphasis on Marine Teleosts.</title>
        <authorList>
            <person name="Pickett B.D."/>
        </authorList>
    </citation>
    <scope>NUCLEOTIDE SEQUENCE</scope>
    <source>
        <strain evidence="1">HI-2016</strain>
    </source>
</reference>